<name>A0A1T2L1M7_9GAMM</name>
<evidence type="ECO:0000313" key="2">
    <source>
        <dbReference type="Proteomes" id="UP000190198"/>
    </source>
</evidence>
<comment type="caution">
    <text evidence="1">The sequence shown here is derived from an EMBL/GenBank/DDBJ whole genome shotgun (WGS) entry which is preliminary data.</text>
</comment>
<dbReference type="AlphaFoldDB" id="A0A1T2L1M7"/>
<dbReference type="Proteomes" id="UP000190198">
    <property type="component" value="Unassembled WGS sequence"/>
</dbReference>
<reference evidence="1 2" key="1">
    <citation type="submission" date="2016-11" db="EMBL/GenBank/DDBJ databases">
        <title>Mixed transmission modes and dynamic genome evolution in an obligate animal-bacterial symbiosis.</title>
        <authorList>
            <person name="Russell S.L."/>
            <person name="Corbett-Detig R.B."/>
            <person name="Cavanaugh C.M."/>
        </authorList>
    </citation>
    <scope>NUCLEOTIDE SEQUENCE [LARGE SCALE GENOMIC DNA]</scope>
    <source>
        <strain evidence="1">Sp-SM6</strain>
    </source>
</reference>
<keyword evidence="2" id="KW-1185">Reference proteome</keyword>
<accession>A0A1T2L1M7</accession>
<dbReference type="OrthoDB" id="5422561at2"/>
<sequence length="72" mass="7890">MGSNLRLDGELIAEAKITGAVMSRSAAKQIEHWAKIGRIMEDNPDLNYAFVRDALLSKAEADAGMTEEYTFG</sequence>
<evidence type="ECO:0000313" key="1">
    <source>
        <dbReference type="EMBL" id="OOZ38920.1"/>
    </source>
</evidence>
<organism evidence="1 2">
    <name type="scientific">Solemya elarraichensis gill symbiont</name>
    <dbReference type="NCBI Taxonomy" id="1918949"/>
    <lineage>
        <taxon>Bacteria</taxon>
        <taxon>Pseudomonadati</taxon>
        <taxon>Pseudomonadota</taxon>
        <taxon>Gammaproteobacteria</taxon>
        <taxon>sulfur-oxidizing symbionts</taxon>
    </lineage>
</organism>
<dbReference type="InterPro" id="IPR021831">
    <property type="entry name" value="ParD-like"/>
</dbReference>
<dbReference type="RefSeq" id="WP_078477197.1">
    <property type="nucleotide sequence ID" value="NZ_MPRK01000150.1"/>
</dbReference>
<protein>
    <recommendedName>
        <fullName evidence="3">ParD-like antitoxin of type II toxin-antitoxin system</fullName>
    </recommendedName>
</protein>
<evidence type="ECO:0008006" key="3">
    <source>
        <dbReference type="Google" id="ProtNLM"/>
    </source>
</evidence>
<gene>
    <name evidence="1" type="ORF">BOW52_07865</name>
</gene>
<dbReference type="EMBL" id="MPRK01000150">
    <property type="protein sequence ID" value="OOZ38920.1"/>
    <property type="molecule type" value="Genomic_DNA"/>
</dbReference>
<dbReference type="Pfam" id="PF11903">
    <property type="entry name" value="ParD_like"/>
    <property type="match status" value="1"/>
</dbReference>
<proteinExistence type="predicted"/>